<dbReference type="Proteomes" id="UP001642487">
    <property type="component" value="Chromosome 9"/>
</dbReference>
<sequence>MFQFSFSGLHLMFVLDNNKKNPFFSMMIVFKYEAQSIPESNHSIPLLTNAISLFSNTFSNKIATVFAKFTRRRVAQVAAGGTLLEHTIGKTHFI</sequence>
<dbReference type="EMBL" id="OZ021743">
    <property type="protein sequence ID" value="CAK9329112.1"/>
    <property type="molecule type" value="Genomic_DNA"/>
</dbReference>
<gene>
    <name evidence="1" type="ORF">CITCOLO1_LOCUS21549</name>
</gene>
<evidence type="ECO:0000313" key="1">
    <source>
        <dbReference type="EMBL" id="CAK9329112.1"/>
    </source>
</evidence>
<keyword evidence="2" id="KW-1185">Reference proteome</keyword>
<name>A0ABP0ZAL8_9ROSI</name>
<accession>A0ABP0ZAL8</accession>
<proteinExistence type="predicted"/>
<organism evidence="1 2">
    <name type="scientific">Citrullus colocynthis</name>
    <name type="common">colocynth</name>
    <dbReference type="NCBI Taxonomy" id="252529"/>
    <lineage>
        <taxon>Eukaryota</taxon>
        <taxon>Viridiplantae</taxon>
        <taxon>Streptophyta</taxon>
        <taxon>Embryophyta</taxon>
        <taxon>Tracheophyta</taxon>
        <taxon>Spermatophyta</taxon>
        <taxon>Magnoliopsida</taxon>
        <taxon>eudicotyledons</taxon>
        <taxon>Gunneridae</taxon>
        <taxon>Pentapetalae</taxon>
        <taxon>rosids</taxon>
        <taxon>fabids</taxon>
        <taxon>Cucurbitales</taxon>
        <taxon>Cucurbitaceae</taxon>
        <taxon>Benincaseae</taxon>
        <taxon>Citrullus</taxon>
    </lineage>
</organism>
<evidence type="ECO:0000313" key="2">
    <source>
        <dbReference type="Proteomes" id="UP001642487"/>
    </source>
</evidence>
<protein>
    <submittedName>
        <fullName evidence="1">Uncharacterized protein</fullName>
    </submittedName>
</protein>
<reference evidence="1 2" key="1">
    <citation type="submission" date="2024-03" db="EMBL/GenBank/DDBJ databases">
        <authorList>
            <person name="Gkanogiannis A."/>
            <person name="Becerra Lopez-Lavalle L."/>
        </authorList>
    </citation>
    <scope>NUCLEOTIDE SEQUENCE [LARGE SCALE GENOMIC DNA]</scope>
</reference>